<protein>
    <submittedName>
        <fullName evidence="2">Uncharacterized protein</fullName>
    </submittedName>
</protein>
<feature type="signal peptide" evidence="1">
    <location>
        <begin position="1"/>
        <end position="20"/>
    </location>
</feature>
<dbReference type="Proteomes" id="UP001605918">
    <property type="component" value="Unassembled WGS sequence"/>
</dbReference>
<feature type="chain" id="PRO_5046834540" evidence="1">
    <location>
        <begin position="21"/>
        <end position="368"/>
    </location>
</feature>
<evidence type="ECO:0000313" key="3">
    <source>
        <dbReference type="Proteomes" id="UP001605918"/>
    </source>
</evidence>
<proteinExistence type="predicted"/>
<organism evidence="2 3">
    <name type="scientific">Pseudomonas retamae</name>
    <dbReference type="NCBI Taxonomy" id="702110"/>
    <lineage>
        <taxon>Bacteria</taxon>
        <taxon>Pseudomonadati</taxon>
        <taxon>Pseudomonadota</taxon>
        <taxon>Gammaproteobacteria</taxon>
        <taxon>Pseudomonadales</taxon>
        <taxon>Pseudomonadaceae</taxon>
        <taxon>Pseudomonas</taxon>
    </lineage>
</organism>
<keyword evidence="1" id="KW-0732">Signal</keyword>
<dbReference type="RefSeq" id="WP_394508238.1">
    <property type="nucleotide sequence ID" value="NZ_JBIEIL010000015.1"/>
</dbReference>
<accession>A0ABW7DIJ5</accession>
<dbReference type="EMBL" id="JBIEIL010000015">
    <property type="protein sequence ID" value="MFG6207476.1"/>
    <property type="molecule type" value="Genomic_DNA"/>
</dbReference>
<keyword evidence="3" id="KW-1185">Reference proteome</keyword>
<reference evidence="2 3" key="1">
    <citation type="submission" date="2024-10" db="EMBL/GenBank/DDBJ databases">
        <title>Whole genome of Pseudomonas sp Strain RB5.</title>
        <authorList>
            <person name="Selami N."/>
        </authorList>
    </citation>
    <scope>NUCLEOTIDE SEQUENCE [LARGE SCALE GENOMIC DNA]</scope>
    <source>
        <strain evidence="2 3">RB5</strain>
    </source>
</reference>
<sequence length="368" mass="41673">MQWTILVYLLALTVAVPASAFQLRPEVKNGEKLLRASDDAYWRMKMNVVGYWGIEQFTNPVHEIITNRIYGCGSDDGCAVTVGNRFMQPAAPMAVLAGVRWNDNPPFRLSDTSLSGCKNVYVQLPMQGSCWASVFSDGKKKAEMAKGAVLYKFQSNKPEQYSMLLRSHFGDLQFLHAMASRPGERAGETADNIMMWAEFVWRITTSEYSRGTTIAEASVDVPLLLDFFDLRDTVQSILFKGEAGYNKDYRDFAFGTLLHLVQDSYSEAHMARQDPDGRLCEKTNYDRPGRAVRYYTYVGQNSRNHGRKDELIAVTRQLSNTPTPNLVDVGQAIKEMRDKHLSWNTVEPYFDCLFRTAQPMTEADKGPF</sequence>
<gene>
    <name evidence="2" type="ORF">ACGSLL_24310</name>
</gene>
<comment type="caution">
    <text evidence="2">The sequence shown here is derived from an EMBL/GenBank/DDBJ whole genome shotgun (WGS) entry which is preliminary data.</text>
</comment>
<evidence type="ECO:0000256" key="1">
    <source>
        <dbReference type="SAM" id="SignalP"/>
    </source>
</evidence>
<evidence type="ECO:0000313" key="2">
    <source>
        <dbReference type="EMBL" id="MFG6207476.1"/>
    </source>
</evidence>
<name>A0ABW7DIJ5_9PSED</name>